<dbReference type="EMBL" id="SRSD01000001">
    <property type="protein sequence ID" value="KAA0895103.1"/>
    <property type="molecule type" value="Genomic_DNA"/>
</dbReference>
<evidence type="ECO:0000256" key="5">
    <source>
        <dbReference type="ARBA" id="ARBA00022741"/>
    </source>
</evidence>
<dbReference type="AlphaFoldDB" id="A0A5A9XR31"/>
<gene>
    <name evidence="11" type="ORF">ET418_00870</name>
</gene>
<keyword evidence="2" id="KW-0819">tRNA processing</keyword>
<dbReference type="Gene3D" id="1.10.3090.10">
    <property type="entry name" value="cca-adding enzyme, domain 2"/>
    <property type="match status" value="1"/>
</dbReference>
<evidence type="ECO:0000256" key="6">
    <source>
        <dbReference type="ARBA" id="ARBA00022840"/>
    </source>
</evidence>
<dbReference type="Pfam" id="PF01966">
    <property type="entry name" value="HD"/>
    <property type="match status" value="1"/>
</dbReference>
<evidence type="ECO:0000256" key="7">
    <source>
        <dbReference type="ARBA" id="ARBA00022842"/>
    </source>
</evidence>
<reference evidence="11 12" key="1">
    <citation type="submission" date="2019-04" db="EMBL/GenBank/DDBJ databases">
        <title>Geobacter ruber sp. nov., ferric-reducing bacteria isolated from paddy soil.</title>
        <authorList>
            <person name="Xu Z."/>
            <person name="Masuda Y."/>
            <person name="Itoh H."/>
            <person name="Senoo K."/>
        </authorList>
    </citation>
    <scope>NUCLEOTIDE SEQUENCE [LARGE SCALE GENOMIC DNA]</scope>
    <source>
        <strain evidence="11 12">Red88</strain>
    </source>
</reference>
<proteinExistence type="inferred from homology"/>
<evidence type="ECO:0000256" key="8">
    <source>
        <dbReference type="ARBA" id="ARBA00022884"/>
    </source>
</evidence>
<dbReference type="InterPro" id="IPR003607">
    <property type="entry name" value="HD/PDEase_dom"/>
</dbReference>
<keyword evidence="7" id="KW-0460">Magnesium</keyword>
<evidence type="ECO:0000256" key="9">
    <source>
        <dbReference type="RuleBase" id="RU003953"/>
    </source>
</evidence>
<sequence>MNTTIAILKELFPAASHGRILLVGGSVRDHLLGRASSDIDLAVSLDATELTACGFRKLEPRSIGPIWFRHDQTFGSIEATQLPDLRTALAEDLARRDFTVNAMAMTLDGELIDPLGGRLDLEQRRLTVCSPRSFSDDPLRIFRAFRFEADGWLLPPESEALIRERDWQQPLSLLPVERFSREMLKALGATQPERFFARMLQFNVGRGYLPELFAMPAIPAGPLQHHPEGDLFSHAILVLQRVAERTCDPLARFCALFHDIGKLDTAPANYPRHHGHEDTGFDLARSLCERLRLPSAYRTALAWTSRLHGLLNRWGELRDSTALKTAQQAVKARIGEILPLVSAADKPGGPFAWQEWERAVRIATMTTVAMGIDDARLKGMAPGKRPDFILQRRVEILRDECGGKTG</sequence>
<dbReference type="PROSITE" id="PS51831">
    <property type="entry name" value="HD"/>
    <property type="match status" value="1"/>
</dbReference>
<dbReference type="Pfam" id="PF01743">
    <property type="entry name" value="PolyA_pol"/>
    <property type="match status" value="2"/>
</dbReference>
<dbReference type="PANTHER" id="PTHR47545:SF1">
    <property type="entry name" value="MULTIFUNCTIONAL CCA PROTEIN"/>
    <property type="match status" value="1"/>
</dbReference>
<evidence type="ECO:0000313" key="11">
    <source>
        <dbReference type="EMBL" id="KAA0895103.1"/>
    </source>
</evidence>
<evidence type="ECO:0000313" key="12">
    <source>
        <dbReference type="Proteomes" id="UP000324298"/>
    </source>
</evidence>
<evidence type="ECO:0000256" key="1">
    <source>
        <dbReference type="ARBA" id="ARBA00022679"/>
    </source>
</evidence>
<evidence type="ECO:0000256" key="4">
    <source>
        <dbReference type="ARBA" id="ARBA00022723"/>
    </source>
</evidence>
<keyword evidence="3" id="KW-0548">Nucleotidyltransferase</keyword>
<dbReference type="InterPro" id="IPR006674">
    <property type="entry name" value="HD_domain"/>
</dbReference>
<keyword evidence="1 9" id="KW-0808">Transferase</keyword>
<dbReference type="Gene3D" id="3.30.460.10">
    <property type="entry name" value="Beta Polymerase, domain 2"/>
    <property type="match status" value="1"/>
</dbReference>
<dbReference type="SUPFAM" id="SSF81301">
    <property type="entry name" value="Nucleotidyltransferase"/>
    <property type="match status" value="1"/>
</dbReference>
<dbReference type="RefSeq" id="WP_149305687.1">
    <property type="nucleotide sequence ID" value="NZ_SRSD01000001.1"/>
</dbReference>
<dbReference type="CDD" id="cd00077">
    <property type="entry name" value="HDc"/>
    <property type="match status" value="1"/>
</dbReference>
<dbReference type="GO" id="GO:0003723">
    <property type="term" value="F:RNA binding"/>
    <property type="evidence" value="ECO:0007669"/>
    <property type="project" value="UniProtKB-KW"/>
</dbReference>
<dbReference type="InterPro" id="IPR043519">
    <property type="entry name" value="NT_sf"/>
</dbReference>
<dbReference type="PANTHER" id="PTHR47545">
    <property type="entry name" value="MULTIFUNCTIONAL CCA PROTEIN"/>
    <property type="match status" value="1"/>
</dbReference>
<keyword evidence="8 9" id="KW-0694">RNA-binding</keyword>
<keyword evidence="5" id="KW-0547">Nucleotide-binding</keyword>
<dbReference type="InterPro" id="IPR050124">
    <property type="entry name" value="tRNA_CCA-adding_enzyme"/>
</dbReference>
<evidence type="ECO:0000256" key="2">
    <source>
        <dbReference type="ARBA" id="ARBA00022694"/>
    </source>
</evidence>
<evidence type="ECO:0000259" key="10">
    <source>
        <dbReference type="PROSITE" id="PS51831"/>
    </source>
</evidence>
<dbReference type="SUPFAM" id="SSF81891">
    <property type="entry name" value="Poly A polymerase C-terminal region-like"/>
    <property type="match status" value="1"/>
</dbReference>
<keyword evidence="4" id="KW-0479">Metal-binding</keyword>
<feature type="domain" description="HD" evidence="10">
    <location>
        <begin position="231"/>
        <end position="344"/>
    </location>
</feature>
<protein>
    <submittedName>
        <fullName evidence="11">HD domain-containing protein</fullName>
    </submittedName>
</protein>
<comment type="caution">
    <text evidence="11">The sequence shown here is derived from an EMBL/GenBank/DDBJ whole genome shotgun (WGS) entry which is preliminary data.</text>
</comment>
<accession>A0A5A9XR31</accession>
<evidence type="ECO:0000256" key="3">
    <source>
        <dbReference type="ARBA" id="ARBA00022695"/>
    </source>
</evidence>
<name>A0A5A9XR31_9BACT</name>
<dbReference type="OrthoDB" id="9805698at2"/>
<dbReference type="InterPro" id="IPR002646">
    <property type="entry name" value="PolA_pol_head_dom"/>
</dbReference>
<dbReference type="CDD" id="cd05398">
    <property type="entry name" value="NT_ClassII-CCAase"/>
    <property type="match status" value="1"/>
</dbReference>
<dbReference type="Proteomes" id="UP000324298">
    <property type="component" value="Unassembled WGS sequence"/>
</dbReference>
<dbReference type="GO" id="GO:0005524">
    <property type="term" value="F:ATP binding"/>
    <property type="evidence" value="ECO:0007669"/>
    <property type="project" value="UniProtKB-KW"/>
</dbReference>
<dbReference type="GO" id="GO:0008033">
    <property type="term" value="P:tRNA processing"/>
    <property type="evidence" value="ECO:0007669"/>
    <property type="project" value="UniProtKB-KW"/>
</dbReference>
<comment type="similarity">
    <text evidence="9">Belongs to the tRNA nucleotidyltransferase/poly(A) polymerase family.</text>
</comment>
<keyword evidence="12" id="KW-1185">Reference proteome</keyword>
<dbReference type="GO" id="GO:0016779">
    <property type="term" value="F:nucleotidyltransferase activity"/>
    <property type="evidence" value="ECO:0007669"/>
    <property type="project" value="UniProtKB-KW"/>
</dbReference>
<organism evidence="11 12">
    <name type="scientific">Oryzomonas rubra</name>
    <dbReference type="NCBI Taxonomy" id="2509454"/>
    <lineage>
        <taxon>Bacteria</taxon>
        <taxon>Pseudomonadati</taxon>
        <taxon>Thermodesulfobacteriota</taxon>
        <taxon>Desulfuromonadia</taxon>
        <taxon>Geobacterales</taxon>
        <taxon>Geobacteraceae</taxon>
        <taxon>Oryzomonas</taxon>
    </lineage>
</organism>
<dbReference type="GO" id="GO:0046872">
    <property type="term" value="F:metal ion binding"/>
    <property type="evidence" value="ECO:0007669"/>
    <property type="project" value="UniProtKB-KW"/>
</dbReference>
<keyword evidence="6" id="KW-0067">ATP-binding</keyword>